<dbReference type="PANTHER" id="PTHR10994">
    <property type="entry name" value="RETICULON"/>
    <property type="match status" value="1"/>
</dbReference>
<proteinExistence type="predicted"/>
<keyword evidence="5 6" id="KW-0472">Membrane</keyword>
<dbReference type="GO" id="GO:0005789">
    <property type="term" value="C:endoplasmic reticulum membrane"/>
    <property type="evidence" value="ECO:0007669"/>
    <property type="project" value="UniProtKB-SubCell"/>
</dbReference>
<keyword evidence="4 6" id="KW-1133">Transmembrane helix</keyword>
<evidence type="ECO:0000256" key="5">
    <source>
        <dbReference type="ARBA" id="ARBA00023136"/>
    </source>
</evidence>
<accession>A0A3P5XX02</accession>
<evidence type="ECO:0000256" key="6">
    <source>
        <dbReference type="RuleBase" id="RU363132"/>
    </source>
</evidence>
<dbReference type="AlphaFoldDB" id="A0A3P5XX02"/>
<dbReference type="Pfam" id="PF02453">
    <property type="entry name" value="Reticulon"/>
    <property type="match status" value="1"/>
</dbReference>
<keyword evidence="2 6" id="KW-0812">Transmembrane</keyword>
<dbReference type="PROSITE" id="PS50845">
    <property type="entry name" value="RETICULON"/>
    <property type="match status" value="1"/>
</dbReference>
<dbReference type="InterPro" id="IPR003388">
    <property type="entry name" value="Reticulon"/>
</dbReference>
<gene>
    <name evidence="8" type="ORF">BRAA09T37143Z</name>
</gene>
<keyword evidence="3 6" id="KW-0256">Endoplasmic reticulum</keyword>
<protein>
    <recommendedName>
        <fullName evidence="6">Reticulon-like protein</fullName>
    </recommendedName>
</protein>
<feature type="domain" description="Reticulon" evidence="7">
    <location>
        <begin position="81"/>
        <end position="269"/>
    </location>
</feature>
<feature type="transmembrane region" description="Helical" evidence="6">
    <location>
        <begin position="65"/>
        <end position="82"/>
    </location>
</feature>
<dbReference type="GO" id="GO:0009617">
    <property type="term" value="P:response to bacterium"/>
    <property type="evidence" value="ECO:0007669"/>
    <property type="project" value="InterPro"/>
</dbReference>
<comment type="subcellular location">
    <subcellularLocation>
        <location evidence="1 6">Endoplasmic reticulum membrane</location>
        <topology evidence="1 6">Multi-pass membrane protein</topology>
    </subcellularLocation>
</comment>
<evidence type="ECO:0000259" key="7">
    <source>
        <dbReference type="PROSITE" id="PS50845"/>
    </source>
</evidence>
<evidence type="ECO:0000256" key="2">
    <source>
        <dbReference type="ARBA" id="ARBA00022692"/>
    </source>
</evidence>
<sequence length="269" mass="30406">MAEEHKHEESIMEKIAEKIHGHDGSSSSDSDDEKKASSIKTKIFRLFGREKPVHKVFGGGKRTDLYLSPVLLLFGFCFRFAADIFLWRNKKVSGGVLGAATLSWILFELLQYNLLTLFGHVSILALAVLFLWSSATTFIHKKPPHIPEVHIPEEVVLQLASGLRIEINRGFTILRNIALGRDLKKFLMVVAGLWVLSKVGSSCNFLTLIYIATVLLFTIPVLYEKYEDKVDHFGEKAMKEIKKQYAVLDEKVLSKVMSKIPRGAFNKKD</sequence>
<name>A0A3P5XX02_BRACM</name>
<evidence type="ECO:0000256" key="1">
    <source>
        <dbReference type="ARBA" id="ARBA00004477"/>
    </source>
</evidence>
<evidence type="ECO:0000256" key="3">
    <source>
        <dbReference type="ARBA" id="ARBA00022824"/>
    </source>
</evidence>
<organism evidence="8">
    <name type="scientific">Brassica campestris</name>
    <name type="common">Field mustard</name>
    <dbReference type="NCBI Taxonomy" id="3711"/>
    <lineage>
        <taxon>Eukaryota</taxon>
        <taxon>Viridiplantae</taxon>
        <taxon>Streptophyta</taxon>
        <taxon>Embryophyta</taxon>
        <taxon>Tracheophyta</taxon>
        <taxon>Spermatophyta</taxon>
        <taxon>Magnoliopsida</taxon>
        <taxon>eudicotyledons</taxon>
        <taxon>Gunneridae</taxon>
        <taxon>Pentapetalae</taxon>
        <taxon>rosids</taxon>
        <taxon>malvids</taxon>
        <taxon>Brassicales</taxon>
        <taxon>Brassicaceae</taxon>
        <taxon>Brassiceae</taxon>
        <taxon>Brassica</taxon>
    </lineage>
</organism>
<reference evidence="8" key="1">
    <citation type="submission" date="2018-11" db="EMBL/GenBank/DDBJ databases">
        <authorList>
            <consortium name="Genoscope - CEA"/>
            <person name="William W."/>
        </authorList>
    </citation>
    <scope>NUCLEOTIDE SEQUENCE</scope>
</reference>
<dbReference type="PANTHER" id="PTHR10994:SF193">
    <property type="entry name" value="RETICULON-LIKE PROTEIN"/>
    <property type="match status" value="1"/>
</dbReference>
<feature type="transmembrane region" description="Helical" evidence="6">
    <location>
        <begin position="205"/>
        <end position="223"/>
    </location>
</feature>
<evidence type="ECO:0000313" key="8">
    <source>
        <dbReference type="EMBL" id="VDC59532.1"/>
    </source>
</evidence>
<evidence type="ECO:0000256" key="4">
    <source>
        <dbReference type="ARBA" id="ARBA00022989"/>
    </source>
</evidence>
<feature type="transmembrane region" description="Helical" evidence="6">
    <location>
        <begin position="118"/>
        <end position="139"/>
    </location>
</feature>
<dbReference type="EMBL" id="LR031568">
    <property type="protein sequence ID" value="VDC59532.1"/>
    <property type="molecule type" value="Genomic_DNA"/>
</dbReference>
<dbReference type="InterPro" id="IPR045064">
    <property type="entry name" value="Reticulon-like"/>
</dbReference>